<feature type="transmembrane region" description="Helical" evidence="2">
    <location>
        <begin position="34"/>
        <end position="57"/>
    </location>
</feature>
<accession>A0A1G6X799</accession>
<dbReference type="Proteomes" id="UP000199412">
    <property type="component" value="Unassembled WGS sequence"/>
</dbReference>
<dbReference type="InterPro" id="IPR027417">
    <property type="entry name" value="P-loop_NTPase"/>
</dbReference>
<reference evidence="3 4" key="1">
    <citation type="submission" date="2016-10" db="EMBL/GenBank/DDBJ databases">
        <authorList>
            <person name="de Groot N.N."/>
        </authorList>
    </citation>
    <scope>NUCLEOTIDE SEQUENCE [LARGE SCALE GENOMIC DNA]</scope>
    <source>
        <strain evidence="3 4">ATCC 700224</strain>
    </source>
</reference>
<protein>
    <submittedName>
        <fullName evidence="3">Sulfotransferase family protein</fullName>
    </submittedName>
</protein>
<dbReference type="Pfam" id="PF13469">
    <property type="entry name" value="Sulfotransfer_3"/>
    <property type="match status" value="1"/>
</dbReference>
<keyword evidence="2" id="KW-0472">Membrane</keyword>
<feature type="region of interest" description="Disordered" evidence="1">
    <location>
        <begin position="379"/>
        <end position="404"/>
    </location>
</feature>
<dbReference type="InterPro" id="IPR052736">
    <property type="entry name" value="Stf3_sulfotransferase"/>
</dbReference>
<dbReference type="AlphaFoldDB" id="A0A1G6X799"/>
<keyword evidence="4" id="KW-1185">Reference proteome</keyword>
<evidence type="ECO:0000256" key="2">
    <source>
        <dbReference type="SAM" id="Phobius"/>
    </source>
</evidence>
<name>A0A1G6X799_9PROT</name>
<dbReference type="Gene3D" id="3.40.50.300">
    <property type="entry name" value="P-loop containing nucleotide triphosphate hydrolases"/>
    <property type="match status" value="1"/>
</dbReference>
<evidence type="ECO:0000313" key="3">
    <source>
        <dbReference type="EMBL" id="SDD73723.1"/>
    </source>
</evidence>
<dbReference type="EMBL" id="FNAP01000001">
    <property type="protein sequence ID" value="SDD73723.1"/>
    <property type="molecule type" value="Genomic_DNA"/>
</dbReference>
<dbReference type="PANTHER" id="PTHR36451:SF1">
    <property type="entry name" value="OMEGA-HYDROXY-BETA-DIHYDROMENAQUINONE-9 SULFOTRANSFERASE STF3"/>
    <property type="match status" value="1"/>
</dbReference>
<keyword evidence="2" id="KW-0812">Transmembrane</keyword>
<evidence type="ECO:0000256" key="1">
    <source>
        <dbReference type="SAM" id="MobiDB-lite"/>
    </source>
</evidence>
<dbReference type="PANTHER" id="PTHR36451">
    <property type="entry name" value="PAPS-DEPENDENT SULFOTRANSFERASE STF3"/>
    <property type="match status" value="1"/>
</dbReference>
<dbReference type="STRING" id="69960.SAMN05421720_101387"/>
<sequence>MIGILGDSLARYVSILAAAIRPSPGQRVPSIRRVVVMVAFVPVFTAAQLIHWLGFLLDEILFPGYRRVPVKEPLFVLGIPRSGTTLMHRVLARDPNMTTFSTWECFLAPSITQRRLVLGLARADRAVGRPLGRLLGLVERRVFGGLDSVHPMDLSAPEEDYLALLPVMACFVLVIPFPMAEPLWTMATFDRDMPEARRRRLMTFYRRLLQRHLYVHGPDKRLLSKNAAFAGMAGALRETFPDARFVRCHRDPRAVVPSQLSSIRGGVAVFDSDPGGRVFTARMIEVLRVYHTNLNTHLPFPAGDRHVTLDMAHFKEDLVGTVRGVYERLGLPMTEAFADRLEDEAREARAYRSGHTYAAADFGLDESAIAAIFGTVQDREGDSKDTAPAMPVGAPSVPVGQKGP</sequence>
<keyword evidence="3" id="KW-0808">Transferase</keyword>
<dbReference type="GO" id="GO:0016740">
    <property type="term" value="F:transferase activity"/>
    <property type="evidence" value="ECO:0007669"/>
    <property type="project" value="UniProtKB-KW"/>
</dbReference>
<keyword evidence="2" id="KW-1133">Transmembrane helix</keyword>
<gene>
    <name evidence="3" type="ORF">SAMN05421720_101387</name>
</gene>
<dbReference type="SUPFAM" id="SSF52540">
    <property type="entry name" value="P-loop containing nucleoside triphosphate hydrolases"/>
    <property type="match status" value="1"/>
</dbReference>
<proteinExistence type="predicted"/>
<evidence type="ECO:0000313" key="4">
    <source>
        <dbReference type="Proteomes" id="UP000199412"/>
    </source>
</evidence>
<organism evidence="3 4">
    <name type="scientific">Rhodospira trueperi</name>
    <dbReference type="NCBI Taxonomy" id="69960"/>
    <lineage>
        <taxon>Bacteria</taxon>
        <taxon>Pseudomonadati</taxon>
        <taxon>Pseudomonadota</taxon>
        <taxon>Alphaproteobacteria</taxon>
        <taxon>Rhodospirillales</taxon>
        <taxon>Rhodospirillaceae</taxon>
        <taxon>Rhodospira</taxon>
    </lineage>
</organism>